<feature type="compositionally biased region" description="Low complexity" evidence="6">
    <location>
        <begin position="2494"/>
        <end position="2508"/>
    </location>
</feature>
<feature type="disulfide bond" evidence="5">
    <location>
        <begin position="1141"/>
        <end position="1150"/>
    </location>
</feature>
<dbReference type="PROSITE" id="PS50026">
    <property type="entry name" value="EGF_3"/>
    <property type="match status" value="1"/>
</dbReference>
<feature type="compositionally biased region" description="Low complexity" evidence="6">
    <location>
        <begin position="2601"/>
        <end position="2631"/>
    </location>
</feature>
<feature type="region of interest" description="Disordered" evidence="6">
    <location>
        <begin position="1406"/>
        <end position="2026"/>
    </location>
</feature>
<protein>
    <recommendedName>
        <fullName evidence="8">EGF-like domain-containing protein</fullName>
    </recommendedName>
</protein>
<feature type="compositionally biased region" description="Low complexity" evidence="6">
    <location>
        <begin position="2088"/>
        <end position="2102"/>
    </location>
</feature>
<feature type="compositionally biased region" description="Basic and acidic residues" evidence="6">
    <location>
        <begin position="1236"/>
        <end position="1245"/>
    </location>
</feature>
<comment type="subcellular location">
    <subcellularLocation>
        <location evidence="1">Secreted</location>
    </subcellularLocation>
</comment>
<feature type="compositionally biased region" description="Low complexity" evidence="6">
    <location>
        <begin position="353"/>
        <end position="371"/>
    </location>
</feature>
<feature type="compositionally biased region" description="Polar residues" evidence="6">
    <location>
        <begin position="2109"/>
        <end position="2124"/>
    </location>
</feature>
<dbReference type="PROSITE" id="PS00022">
    <property type="entry name" value="EGF_1"/>
    <property type="match status" value="2"/>
</dbReference>
<evidence type="ECO:0000256" key="5">
    <source>
        <dbReference type="PROSITE-ProRule" id="PRU00076"/>
    </source>
</evidence>
<dbReference type="PROSITE" id="PS50092">
    <property type="entry name" value="TSP1"/>
    <property type="match status" value="2"/>
</dbReference>
<dbReference type="InterPro" id="IPR000884">
    <property type="entry name" value="TSP1_rpt"/>
</dbReference>
<feature type="compositionally biased region" description="Polar residues" evidence="6">
    <location>
        <begin position="1303"/>
        <end position="1312"/>
    </location>
</feature>
<evidence type="ECO:0000256" key="4">
    <source>
        <dbReference type="ARBA" id="ARBA00023180"/>
    </source>
</evidence>
<dbReference type="SMART" id="SM00209">
    <property type="entry name" value="TSP1"/>
    <property type="match status" value="3"/>
</dbReference>
<keyword evidence="10" id="KW-1185">Reference proteome</keyword>
<gene>
    <name evidence="9" type="ORF">OSTQU699_LOCUS8667</name>
</gene>
<dbReference type="InterPro" id="IPR000742">
    <property type="entry name" value="EGF"/>
</dbReference>
<feature type="region of interest" description="Disordered" evidence="6">
    <location>
        <begin position="2039"/>
        <end position="2069"/>
    </location>
</feature>
<evidence type="ECO:0000256" key="1">
    <source>
        <dbReference type="ARBA" id="ARBA00004613"/>
    </source>
</evidence>
<feature type="compositionally biased region" description="Polar residues" evidence="6">
    <location>
        <begin position="2233"/>
        <end position="2245"/>
    </location>
</feature>
<dbReference type="GO" id="GO:0005576">
    <property type="term" value="C:extracellular region"/>
    <property type="evidence" value="ECO:0007669"/>
    <property type="project" value="UniProtKB-SubCell"/>
</dbReference>
<dbReference type="Pfam" id="PF18720">
    <property type="entry name" value="EGF_Tenascin"/>
    <property type="match status" value="1"/>
</dbReference>
<dbReference type="Gene3D" id="2.10.25.10">
    <property type="entry name" value="Laminin"/>
    <property type="match status" value="1"/>
</dbReference>
<evidence type="ECO:0000256" key="3">
    <source>
        <dbReference type="ARBA" id="ARBA00023157"/>
    </source>
</evidence>
<keyword evidence="5" id="KW-0245">EGF-like domain</keyword>
<evidence type="ECO:0000256" key="6">
    <source>
        <dbReference type="SAM" id="MobiDB-lite"/>
    </source>
</evidence>
<feature type="compositionally biased region" description="Polar residues" evidence="6">
    <location>
        <begin position="2523"/>
        <end position="2534"/>
    </location>
</feature>
<comment type="caution">
    <text evidence="9">The sequence shown here is derived from an EMBL/GenBank/DDBJ whole genome shotgun (WGS) entry which is preliminary data.</text>
</comment>
<accession>A0A8S1J7R5</accession>
<feature type="compositionally biased region" description="Polar residues" evidence="6">
    <location>
        <begin position="2543"/>
        <end position="2553"/>
    </location>
</feature>
<evidence type="ECO:0000259" key="8">
    <source>
        <dbReference type="PROSITE" id="PS50026"/>
    </source>
</evidence>
<name>A0A8S1J7R5_9CHLO</name>
<reference evidence="9" key="1">
    <citation type="submission" date="2020-12" db="EMBL/GenBank/DDBJ databases">
        <authorList>
            <person name="Iha C."/>
        </authorList>
    </citation>
    <scope>NUCLEOTIDE SEQUENCE</scope>
</reference>
<feature type="compositionally biased region" description="Polar residues" evidence="6">
    <location>
        <begin position="1771"/>
        <end position="1781"/>
    </location>
</feature>
<sequence>MGSSGAARQRGCGGLGPWLALALLAPLAACDVATRGPPWGHVPGGLDAAAGGGWGVNGASSSADRSLLGTGYGGHKRHCYDHRPPNFLCNCALVDHYTMTSIKHAFAPGHISCTPTCLRSAPHICYLKNCDLGEEHEVICVQDGCGIRIDHDLMAVVLSGQCFLNETLQLWDCGDVALDLPSHKFISTGECMSVCKGQDLACTFPTRYYAPLSEFHPIPGHAFNGSKPAEDTSTSPAAVSPEPVDGTRPTTAPAPASLPKARKTARPKATPAPAPSSGITPTGDGSSSAPPQRPDSSSPPSPGVPGSSQGPSGGAPMPPQTMGEPGDGSPAVAPAPTGTPQVGKQRKSKDRSLALPPAAATDAQAPSVATAGTGNMMAGNMTAGAPDTEDVDVADVPSVDPTALKENETSMAGAPDDALAPSGVETADAPAMAKANGTVTAAAPVPGNATVDAQAPSPANVTDEAVAPGPADVKVEALVPSPAIATIDAPAPAPVNETIDVSAPGPATEPVEGPAPALLNDTMDAPVPAPVNDTLTPAPAPANETLGPAPAPVMDALAPVPANETVGPAPAPVIDAPAPVPANKTVGPAPAPVIDAPVPAPEVDDTVGAPAPAPVLVVPEEMATAPAATSSSGPSLVAQSAAGDAVYLGPWRECSSVCRNGGPSVRERGQYCISASGTPAPQEVCDTLDTSSDTSAECDVAPCSSLPAYYQLGQWSACDALCGGGVRTRPAVCVNGTGDVIDASNCEALDPKLVEKECNTMPCESFYYSVRAWGECSEPCGGGNRTREVICVVANIVPFTGGDSSDTCEDKGLERPREEEPCNTFACPASGNRRKLLQDPMQDSCSGKTCSGRGTCVQGNCICEGEFSGANCELDGSGFLACPEGSVADASGQCCEGRLDVEGTCCEEGQELDGAGLCCSDGVDACGICGGDGQFIDLSGVCCSTFLDGNGLCCSSGDLDGCGVCSGDGSSCRSRIEMTVQVSDAAISDSDLLDCLSQRITEAVPVDSEEFEPNITSRTGQGTNFLVVLETPGLPLSAASLTRELASDATAVRTQLQQDDTCEILGVSNASKIALCGNNICEFGEMAGAPGFPADGPLACPGDCPFTFTACPAPVFGPDNSLRYCSANGRCLFTSNGICDCFTGYIGDSCATCDTGFEEVDGKCLVAAAGLGAAPAVVQRGVVGDGDSPDSDTALALPLGVGLAVGAVLLVAVVAMLVRNHRKRREGDELTTMTSADDKGKKMLDSEPGSQKPGHTHGGSQTKSLSDYWRSFISTISVGSPRRTPRSGTGDYVEAPGAEPSLTPGQYLNSGDVSIGEDRYVDATSPGGSPPMASSLADSTPEIRSFPLDFTGEEGVISPGSGASSQRVHIIPVSTGVESSGTPLEVARSLGYGAMAGDVEVTSFPVRVSDSPPGSDYRSAASTPTGEFRDAYPVRVSDISSRSATPEMPGSFPVQLSDGSSRASTPAGERQLEGYPIRGSDISSRSATPPDMAGYPTWLRDAADRPGLPTGGRRVEAYPVRLSDVSGRSSVSVDHPLSGEEASRSTPPHGDAQVEGFPVRLSDISSRSATPGERALPGSFPVELSEDGSRSSTPVSGQGLQAYPVRPSDVSSRSATTGERPSLGAQPGEQGPGGRRVEAVSHPVRLSDVSSRSSTPEMTEGLRRAFPVRLRLSSSGTSTPEMPGSFPVALSEGGDSRASTPVGGPQLESRPVRLSDISAVSGVSTDRGASPPGGQVVQAHPVHLSDPDSRASTPEVPGAFPVALSEGGASRASTPGSSPQLESRPVRLSGTSTVSGTSTERGLPGSFPVVLSDGGSRATTPATSPPPLEGRPVRWSDISPVSGESGAASRGSPGAFPVEQSDEGSRASTPAEGPRVQAYPVRLSDVSRASTPEMPGSFPVALSEGGDSRASTPVGGGQLESRPVRLSDVSAVSAGRAGTPVAQPPSRIAPAVEGEEGSGGSTPFGSPRIEDRPVRLSDVSAVSGADRAAPGSFPIVLSEGTDSRASTPVGGPVLESQPVRLSDASNTSWMSAERVAPDSFPVTMSDDGSSRASTPVGGPQLESRPVRLSDVSAASGLSAYRGLPGVFPAATTPPVTRPVAATEGVRVQAIQSSAHHSDGSSRASTPEVPRTSPAALEGGSSRASTPASNPQLESRPVRLSDSSNVSGPGAEPVAPDSFPIALSEGGSSRASTPSGGPVLESRPVRLSDVSAVSGASTERGLPGSFPTAVSEGGSRTSTPASQRVPQSFPLAWSEGDSRASTPVGGAAEGFQVRVSDIHSAQGSPPAGAVGVEGFPVQFSDTDSRASTPVERGSSERGRTPPVTGPGGDFPLPAGYYAADSRARSAAPPRTAASPGHFPEHNEGATPPTSPRTAAGGFPVAAGYLSGSAAQQPRGLALTSGDSWRGGSTPRTTGTTPASPPVRGSSLPHLGTEVASGALGSEFERGSSTGSGVWAARASSPALEVGYYATPTGNAPARVPTTGAQDAVSGFPIQLSDTSSRASTPSSLPQPGAMPRSVDGAGGQPSTPVSSSPSRIPNFPIQPSEGSSRASTPMSGAPRRDSGASQSPSPSPPAGVQAFAINISDDASSVSSFGGAAGQGGQAPPQLSGFPIDMSDTTSQASSSAPSTPRRS</sequence>
<dbReference type="InterPro" id="IPR036383">
    <property type="entry name" value="TSP1_rpt_sf"/>
</dbReference>
<feature type="region of interest" description="Disordered" evidence="6">
    <location>
        <begin position="2467"/>
        <end position="2631"/>
    </location>
</feature>
<keyword evidence="7" id="KW-0732">Signal</keyword>
<dbReference type="Gene3D" id="2.20.100.10">
    <property type="entry name" value="Thrombospondin type-1 (TSP1) repeat"/>
    <property type="match status" value="2"/>
</dbReference>
<feature type="compositionally biased region" description="Pro residues" evidence="6">
    <location>
        <begin position="291"/>
        <end position="303"/>
    </location>
</feature>
<feature type="compositionally biased region" description="Polar residues" evidence="6">
    <location>
        <begin position="1648"/>
        <end position="1657"/>
    </location>
</feature>
<feature type="compositionally biased region" description="Low complexity" evidence="6">
    <location>
        <begin position="2337"/>
        <end position="2354"/>
    </location>
</feature>
<dbReference type="InterPro" id="IPR050439">
    <property type="entry name" value="ADAMTS_ADAMTS-like"/>
</dbReference>
<feature type="region of interest" description="Disordered" evidence="6">
    <location>
        <begin position="221"/>
        <end position="374"/>
    </location>
</feature>
<organism evidence="9 10">
    <name type="scientific">Ostreobium quekettii</name>
    <dbReference type="NCBI Taxonomy" id="121088"/>
    <lineage>
        <taxon>Eukaryota</taxon>
        <taxon>Viridiplantae</taxon>
        <taxon>Chlorophyta</taxon>
        <taxon>core chlorophytes</taxon>
        <taxon>Ulvophyceae</taxon>
        <taxon>TCBD clade</taxon>
        <taxon>Bryopsidales</taxon>
        <taxon>Ostreobineae</taxon>
        <taxon>Ostreobiaceae</taxon>
        <taxon>Ostreobium</taxon>
    </lineage>
</organism>
<feature type="region of interest" description="Disordered" evidence="6">
    <location>
        <begin position="1226"/>
        <end position="1264"/>
    </location>
</feature>
<dbReference type="Proteomes" id="UP000708148">
    <property type="component" value="Unassembled WGS sequence"/>
</dbReference>
<evidence type="ECO:0000313" key="9">
    <source>
        <dbReference type="EMBL" id="CAD7703310.1"/>
    </source>
</evidence>
<dbReference type="Pfam" id="PF19030">
    <property type="entry name" value="TSP1_ADAMTS"/>
    <property type="match status" value="2"/>
</dbReference>
<keyword evidence="2" id="KW-0964">Secreted</keyword>
<feature type="compositionally biased region" description="Polar residues" evidence="6">
    <location>
        <begin position="2185"/>
        <end position="2194"/>
    </location>
</feature>
<feature type="signal peptide" evidence="7">
    <location>
        <begin position="1"/>
        <end position="30"/>
    </location>
</feature>
<proteinExistence type="predicted"/>
<dbReference type="InterPro" id="IPR041161">
    <property type="entry name" value="EGF_Tenascin"/>
</dbReference>
<feature type="compositionally biased region" description="Polar residues" evidence="6">
    <location>
        <begin position="2141"/>
        <end position="2152"/>
    </location>
</feature>
<feature type="compositionally biased region" description="Low complexity" evidence="6">
    <location>
        <begin position="1789"/>
        <end position="1799"/>
    </location>
</feature>
<feature type="compositionally biased region" description="Low complexity" evidence="6">
    <location>
        <begin position="1520"/>
        <end position="1534"/>
    </location>
</feature>
<dbReference type="EMBL" id="CAJHUC010002152">
    <property type="protein sequence ID" value="CAD7703310.1"/>
    <property type="molecule type" value="Genomic_DNA"/>
</dbReference>
<comment type="caution">
    <text evidence="5">Lacks conserved residue(s) required for the propagation of feature annotation.</text>
</comment>
<feature type="region of interest" description="Disordered" evidence="6">
    <location>
        <begin position="1279"/>
        <end position="1339"/>
    </location>
</feature>
<feature type="compositionally biased region" description="Polar residues" evidence="6">
    <location>
        <begin position="1609"/>
        <end position="1619"/>
    </location>
</feature>
<dbReference type="SUPFAM" id="SSF82895">
    <property type="entry name" value="TSP-1 type 1 repeat"/>
    <property type="match status" value="2"/>
</dbReference>
<feature type="chain" id="PRO_5035766397" description="EGF-like domain-containing protein" evidence="7">
    <location>
        <begin position="31"/>
        <end position="2631"/>
    </location>
</feature>
<evidence type="ECO:0000256" key="7">
    <source>
        <dbReference type="SAM" id="SignalP"/>
    </source>
</evidence>
<dbReference type="OrthoDB" id="515843at2759"/>
<dbReference type="PANTHER" id="PTHR13723">
    <property type="entry name" value="ADAMTS A DISINTEGRIN AND METALLOPROTEASE WITH THROMBOSPONDIN MOTIFS PROTEASE"/>
    <property type="match status" value="1"/>
</dbReference>
<feature type="compositionally biased region" description="Polar residues" evidence="6">
    <location>
        <begin position="1590"/>
        <end position="1599"/>
    </location>
</feature>
<feature type="domain" description="EGF-like" evidence="8">
    <location>
        <begin position="1117"/>
        <end position="1151"/>
    </location>
</feature>
<feature type="compositionally biased region" description="Low complexity" evidence="6">
    <location>
        <begin position="2583"/>
        <end position="2593"/>
    </location>
</feature>
<feature type="compositionally biased region" description="Low complexity" evidence="6">
    <location>
        <begin position="2404"/>
        <end position="2416"/>
    </location>
</feature>
<feature type="region of interest" description="Disordered" evidence="6">
    <location>
        <begin position="2086"/>
        <end position="2431"/>
    </location>
</feature>
<evidence type="ECO:0000256" key="2">
    <source>
        <dbReference type="ARBA" id="ARBA00022525"/>
    </source>
</evidence>
<evidence type="ECO:0000313" key="10">
    <source>
        <dbReference type="Proteomes" id="UP000708148"/>
    </source>
</evidence>
<keyword evidence="4" id="KW-0325">Glycoprotein</keyword>
<keyword evidence="3 5" id="KW-1015">Disulfide bond</keyword>